<dbReference type="EMBL" id="QWGR01000012">
    <property type="protein sequence ID" value="RIJ46751.1"/>
    <property type="molecule type" value="Genomic_DNA"/>
</dbReference>
<dbReference type="GO" id="GO:0016740">
    <property type="term" value="F:transferase activity"/>
    <property type="evidence" value="ECO:0007669"/>
    <property type="project" value="UniProtKB-KW"/>
</dbReference>
<comment type="caution">
    <text evidence="1">The sequence shown here is derived from an EMBL/GenBank/DDBJ whole genome shotgun (WGS) entry which is preliminary data.</text>
</comment>
<organism evidence="1 2">
    <name type="scientific">Maribellus luteus</name>
    <dbReference type="NCBI Taxonomy" id="2305463"/>
    <lineage>
        <taxon>Bacteria</taxon>
        <taxon>Pseudomonadati</taxon>
        <taxon>Bacteroidota</taxon>
        <taxon>Bacteroidia</taxon>
        <taxon>Marinilabiliales</taxon>
        <taxon>Prolixibacteraceae</taxon>
        <taxon>Maribellus</taxon>
    </lineage>
</organism>
<keyword evidence="1" id="KW-0808">Transferase</keyword>
<sequence>MQVVIAHSHLNPGRVSRIIASQTEVLRGTPVKILTGACPDPERFTSKGAELMIIGELNYLEKKKYAASEAKQLLDLVYQKIREHITPDTVLHFHNLNLGKNPVVTYAVYQLAKEGVKVFSHVHDFAEDRPSYLTFLKEILTDIFLQDVNEVLYPKLPNYQFGVLNSADLERLVSYGADPERIVWLPKPVNVKTSPENLDKAEAKSTVCQTLKRDESKLLVTYPVKVIQRKNIGELILLSILFDHIASFVVTQAPQNPVEIEMYQQWVKFCSDHEIDVIFEAGMKTDFETLLTGSDFCITTSYRESFGMVYLEPWLLDTPIVGRDIDYITRDFKEDGFEFPALYYKLNIPGIKVDFKDLNMKMQMEIISDLKSGRLSKQQVFEQNPILNTLFKKVADSVTEKNKTIIQNNYSLKAYGNKLQEQYRKLIG</sequence>
<dbReference type="RefSeq" id="WP_119439296.1">
    <property type="nucleotide sequence ID" value="NZ_QWGR01000012.1"/>
</dbReference>
<protein>
    <submittedName>
        <fullName evidence="1">Glycosyltransferase family 1 protein</fullName>
    </submittedName>
</protein>
<evidence type="ECO:0000313" key="2">
    <source>
        <dbReference type="Proteomes" id="UP000265926"/>
    </source>
</evidence>
<accession>A0A399SX71</accession>
<dbReference type="Proteomes" id="UP000265926">
    <property type="component" value="Unassembled WGS sequence"/>
</dbReference>
<keyword evidence="2" id="KW-1185">Reference proteome</keyword>
<dbReference type="AlphaFoldDB" id="A0A399SX71"/>
<gene>
    <name evidence="1" type="ORF">D1614_17640</name>
</gene>
<proteinExistence type="predicted"/>
<reference evidence="1 2" key="1">
    <citation type="submission" date="2018-08" db="EMBL/GenBank/DDBJ databases">
        <title>Pallidiluteibacterium maritimus gen. nov., sp. nov., isolated from coastal sediment.</title>
        <authorList>
            <person name="Zhou L.Y."/>
        </authorList>
    </citation>
    <scope>NUCLEOTIDE SEQUENCE [LARGE SCALE GENOMIC DNA]</scope>
    <source>
        <strain evidence="1 2">XSD2</strain>
    </source>
</reference>
<dbReference type="Gene3D" id="3.40.50.2000">
    <property type="entry name" value="Glycogen Phosphorylase B"/>
    <property type="match status" value="2"/>
</dbReference>
<evidence type="ECO:0000313" key="1">
    <source>
        <dbReference type="EMBL" id="RIJ46751.1"/>
    </source>
</evidence>
<dbReference type="OrthoDB" id="9802525at2"/>
<dbReference type="SUPFAM" id="SSF53756">
    <property type="entry name" value="UDP-Glycosyltransferase/glycogen phosphorylase"/>
    <property type="match status" value="1"/>
</dbReference>
<name>A0A399SX71_9BACT</name>